<dbReference type="AlphaFoldDB" id="I3RZJ7"/>
<dbReference type="EMBL" id="BT133644">
    <property type="protein sequence ID" value="AFK33439.1"/>
    <property type="molecule type" value="mRNA"/>
</dbReference>
<evidence type="ECO:0000313" key="1">
    <source>
        <dbReference type="EMBL" id="AFK33439.1"/>
    </source>
</evidence>
<sequence>MTTTSVESVKKKNSNQMSVNMLIIYEAGTTNYVSFHR</sequence>
<name>I3RZJ7_LOTJA</name>
<accession>I3RZJ7</accession>
<proteinExistence type="evidence at transcript level"/>
<protein>
    <submittedName>
        <fullName evidence="1">Uncharacterized protein</fullName>
    </submittedName>
</protein>
<reference evidence="1" key="1">
    <citation type="submission" date="2012-05" db="EMBL/GenBank/DDBJ databases">
        <authorList>
            <person name="Krishnakumar V."/>
            <person name="Cheung F."/>
            <person name="Xiao Y."/>
            <person name="Chan A."/>
            <person name="Moskal W.A."/>
            <person name="Town C.D."/>
        </authorList>
    </citation>
    <scope>NUCLEOTIDE SEQUENCE</scope>
</reference>
<organism evidence="1">
    <name type="scientific">Lotus japonicus</name>
    <name type="common">Lotus corniculatus var. japonicus</name>
    <dbReference type="NCBI Taxonomy" id="34305"/>
    <lineage>
        <taxon>Eukaryota</taxon>
        <taxon>Viridiplantae</taxon>
        <taxon>Streptophyta</taxon>
        <taxon>Embryophyta</taxon>
        <taxon>Tracheophyta</taxon>
        <taxon>Spermatophyta</taxon>
        <taxon>Magnoliopsida</taxon>
        <taxon>eudicotyledons</taxon>
        <taxon>Gunneridae</taxon>
        <taxon>Pentapetalae</taxon>
        <taxon>rosids</taxon>
        <taxon>fabids</taxon>
        <taxon>Fabales</taxon>
        <taxon>Fabaceae</taxon>
        <taxon>Papilionoideae</taxon>
        <taxon>50 kb inversion clade</taxon>
        <taxon>NPAAA clade</taxon>
        <taxon>Hologalegina</taxon>
        <taxon>robinioid clade</taxon>
        <taxon>Loteae</taxon>
        <taxon>Lotus</taxon>
    </lineage>
</organism>